<keyword evidence="2" id="KW-0805">Transcription regulation</keyword>
<dbReference type="Proteomes" id="UP000248688">
    <property type="component" value="Chromosome"/>
</dbReference>
<dbReference type="InterPro" id="IPR039425">
    <property type="entry name" value="RNA_pol_sigma-70-like"/>
</dbReference>
<name>A0A2Z4IQG0_9BACT</name>
<dbReference type="Gene3D" id="1.10.10.10">
    <property type="entry name" value="Winged helix-like DNA-binding domain superfamily/Winged helix DNA-binding domain"/>
    <property type="match status" value="1"/>
</dbReference>
<evidence type="ECO:0000313" key="8">
    <source>
        <dbReference type="Proteomes" id="UP000248688"/>
    </source>
</evidence>
<feature type="domain" description="RNA polymerase sigma-70 region 2" evidence="5">
    <location>
        <begin position="26"/>
        <end position="91"/>
    </location>
</feature>
<keyword evidence="3" id="KW-0731">Sigma factor</keyword>
<keyword evidence="8" id="KW-1185">Reference proteome</keyword>
<evidence type="ECO:0000256" key="1">
    <source>
        <dbReference type="ARBA" id="ARBA00010641"/>
    </source>
</evidence>
<dbReference type="GO" id="GO:0003677">
    <property type="term" value="F:DNA binding"/>
    <property type="evidence" value="ECO:0007669"/>
    <property type="project" value="InterPro"/>
</dbReference>
<dbReference type="InterPro" id="IPR013249">
    <property type="entry name" value="RNA_pol_sigma70_r4_t2"/>
</dbReference>
<dbReference type="PANTHER" id="PTHR43133:SF46">
    <property type="entry name" value="RNA POLYMERASE SIGMA-70 FACTOR ECF SUBFAMILY"/>
    <property type="match status" value="1"/>
</dbReference>
<feature type="domain" description="RNA polymerase sigma factor 70 region 4 type 2" evidence="6">
    <location>
        <begin position="126"/>
        <end position="176"/>
    </location>
</feature>
<proteinExistence type="inferred from homology"/>
<evidence type="ECO:0000256" key="3">
    <source>
        <dbReference type="ARBA" id="ARBA00023082"/>
    </source>
</evidence>
<dbReference type="InterPro" id="IPR036388">
    <property type="entry name" value="WH-like_DNA-bd_sf"/>
</dbReference>
<dbReference type="InterPro" id="IPR014327">
    <property type="entry name" value="RNA_pol_sigma70_bacteroid"/>
</dbReference>
<dbReference type="InterPro" id="IPR013324">
    <property type="entry name" value="RNA_pol_sigma_r3/r4-like"/>
</dbReference>
<dbReference type="Gene3D" id="1.10.1740.10">
    <property type="match status" value="1"/>
</dbReference>
<dbReference type="SUPFAM" id="SSF88659">
    <property type="entry name" value="Sigma3 and sigma4 domains of RNA polymerase sigma factors"/>
    <property type="match status" value="1"/>
</dbReference>
<dbReference type="GO" id="GO:0016987">
    <property type="term" value="F:sigma factor activity"/>
    <property type="evidence" value="ECO:0007669"/>
    <property type="project" value="UniProtKB-KW"/>
</dbReference>
<dbReference type="RefSeq" id="WP_112786158.1">
    <property type="nucleotide sequence ID" value="NZ_CP030041.1"/>
</dbReference>
<dbReference type="CDD" id="cd06171">
    <property type="entry name" value="Sigma70_r4"/>
    <property type="match status" value="1"/>
</dbReference>
<dbReference type="GO" id="GO:0006352">
    <property type="term" value="P:DNA-templated transcription initiation"/>
    <property type="evidence" value="ECO:0007669"/>
    <property type="project" value="InterPro"/>
</dbReference>
<dbReference type="NCBIfam" id="TIGR02985">
    <property type="entry name" value="Sig70_bacteroi1"/>
    <property type="match status" value="1"/>
</dbReference>
<dbReference type="PANTHER" id="PTHR43133">
    <property type="entry name" value="RNA POLYMERASE ECF-TYPE SIGMA FACTO"/>
    <property type="match status" value="1"/>
</dbReference>
<dbReference type="SUPFAM" id="SSF88946">
    <property type="entry name" value="Sigma2 domain of RNA polymerase sigma factors"/>
    <property type="match status" value="1"/>
</dbReference>
<dbReference type="Pfam" id="PF08281">
    <property type="entry name" value="Sigma70_r4_2"/>
    <property type="match status" value="1"/>
</dbReference>
<comment type="similarity">
    <text evidence="1">Belongs to the sigma-70 factor family. ECF subfamily.</text>
</comment>
<reference evidence="7 8" key="1">
    <citation type="submission" date="2018-06" db="EMBL/GenBank/DDBJ databases">
        <title>Echinicola strongylocentroti sp. nov., isolated from a sea urchin Strongylocentrotus intermedius.</title>
        <authorList>
            <person name="Bae S.S."/>
        </authorList>
    </citation>
    <scope>NUCLEOTIDE SEQUENCE [LARGE SCALE GENOMIC DNA]</scope>
    <source>
        <strain evidence="7 8">MEBiC08714</strain>
    </source>
</reference>
<evidence type="ECO:0008006" key="9">
    <source>
        <dbReference type="Google" id="ProtNLM"/>
    </source>
</evidence>
<dbReference type="AlphaFoldDB" id="A0A2Z4IQG0"/>
<evidence type="ECO:0000313" key="7">
    <source>
        <dbReference type="EMBL" id="AWW32786.1"/>
    </source>
</evidence>
<dbReference type="NCBIfam" id="TIGR02937">
    <property type="entry name" value="sigma70-ECF"/>
    <property type="match status" value="1"/>
</dbReference>
<dbReference type="Pfam" id="PF04542">
    <property type="entry name" value="Sigma70_r2"/>
    <property type="match status" value="1"/>
</dbReference>
<dbReference type="KEGG" id="est:DN752_23035"/>
<dbReference type="EMBL" id="CP030041">
    <property type="protein sequence ID" value="AWW32786.1"/>
    <property type="molecule type" value="Genomic_DNA"/>
</dbReference>
<gene>
    <name evidence="7" type="ORF">DN752_23035</name>
</gene>
<dbReference type="InterPro" id="IPR013325">
    <property type="entry name" value="RNA_pol_sigma_r2"/>
</dbReference>
<evidence type="ECO:0000259" key="6">
    <source>
        <dbReference type="Pfam" id="PF08281"/>
    </source>
</evidence>
<evidence type="ECO:0000256" key="4">
    <source>
        <dbReference type="ARBA" id="ARBA00023163"/>
    </source>
</evidence>
<evidence type="ECO:0000259" key="5">
    <source>
        <dbReference type="Pfam" id="PF04542"/>
    </source>
</evidence>
<protein>
    <recommendedName>
        <fullName evidence="9">RNA polymerase sigma-70 factor</fullName>
    </recommendedName>
</protein>
<dbReference type="InterPro" id="IPR014284">
    <property type="entry name" value="RNA_pol_sigma-70_dom"/>
</dbReference>
<dbReference type="InterPro" id="IPR007627">
    <property type="entry name" value="RNA_pol_sigma70_r2"/>
</dbReference>
<organism evidence="7 8">
    <name type="scientific">Echinicola strongylocentroti</name>
    <dbReference type="NCBI Taxonomy" id="1795355"/>
    <lineage>
        <taxon>Bacteria</taxon>
        <taxon>Pseudomonadati</taxon>
        <taxon>Bacteroidota</taxon>
        <taxon>Cytophagia</taxon>
        <taxon>Cytophagales</taxon>
        <taxon>Cyclobacteriaceae</taxon>
        <taxon>Echinicola</taxon>
    </lineage>
</organism>
<keyword evidence="4" id="KW-0804">Transcription</keyword>
<sequence length="203" mass="24263">MNTVHLKDILRKMVDNNDEKAFSVFFDHYHTRMINMSMLFVQNFDLAEEVVSEVLLKLLQKKERLLKIENFEGYLFKMVKNYSLNKLKFHKKESKHLRVDDIQDFLIPDTSDPEKDLINCHLGDFLDEVIQKLPPKRRMVFKLIKEENMSYSETAALLEISVKTVDVHLSLAIKELRKRLKVFYDEHQEKIPMSRQRFLSIFL</sequence>
<accession>A0A2Z4IQG0</accession>
<evidence type="ECO:0000256" key="2">
    <source>
        <dbReference type="ARBA" id="ARBA00023015"/>
    </source>
</evidence>
<dbReference type="OrthoDB" id="1524077at2"/>